<dbReference type="RefSeq" id="WP_342628234.1">
    <property type="nucleotide sequence ID" value="NZ_CP152276.1"/>
</dbReference>
<dbReference type="InterPro" id="IPR001466">
    <property type="entry name" value="Beta-lactam-related"/>
</dbReference>
<organism evidence="2 3">
    <name type="scientific">Nguyenibacter vanlangensis</name>
    <dbReference type="NCBI Taxonomy" id="1216886"/>
    <lineage>
        <taxon>Bacteria</taxon>
        <taxon>Pseudomonadati</taxon>
        <taxon>Pseudomonadota</taxon>
        <taxon>Alphaproteobacteria</taxon>
        <taxon>Acetobacterales</taxon>
        <taxon>Acetobacteraceae</taxon>
        <taxon>Nguyenibacter</taxon>
    </lineage>
</organism>
<accession>A0ABZ3D433</accession>
<dbReference type="PANTHER" id="PTHR43283">
    <property type="entry name" value="BETA-LACTAMASE-RELATED"/>
    <property type="match status" value="1"/>
</dbReference>
<dbReference type="GO" id="GO:0016787">
    <property type="term" value="F:hydrolase activity"/>
    <property type="evidence" value="ECO:0007669"/>
    <property type="project" value="UniProtKB-KW"/>
</dbReference>
<gene>
    <name evidence="2" type="ORF">AAC691_20070</name>
</gene>
<evidence type="ECO:0000259" key="1">
    <source>
        <dbReference type="Pfam" id="PF00144"/>
    </source>
</evidence>
<keyword evidence="2" id="KW-0378">Hydrolase</keyword>
<dbReference type="Gene3D" id="3.40.710.10">
    <property type="entry name" value="DD-peptidase/beta-lactamase superfamily"/>
    <property type="match status" value="1"/>
</dbReference>
<proteinExistence type="predicted"/>
<dbReference type="EC" id="3.1.1.103" evidence="2"/>
<protein>
    <submittedName>
        <fullName evidence="2">Serine hydrolase domain-containing protein</fullName>
        <ecNumber evidence="2">3.1.1.103</ecNumber>
    </submittedName>
</protein>
<dbReference type="Proteomes" id="UP001449795">
    <property type="component" value="Chromosome"/>
</dbReference>
<feature type="domain" description="Beta-lactamase-related" evidence="1">
    <location>
        <begin position="15"/>
        <end position="372"/>
    </location>
</feature>
<dbReference type="EMBL" id="CP152276">
    <property type="protein sequence ID" value="XAE42516.1"/>
    <property type="molecule type" value="Genomic_DNA"/>
</dbReference>
<keyword evidence="3" id="KW-1185">Reference proteome</keyword>
<evidence type="ECO:0000313" key="2">
    <source>
        <dbReference type="EMBL" id="XAE42516.1"/>
    </source>
</evidence>
<dbReference type="PANTHER" id="PTHR43283:SF3">
    <property type="entry name" value="BETA-LACTAMASE FAMILY PROTEIN (AFU_ORTHOLOGUE AFUA_5G07500)"/>
    <property type="match status" value="1"/>
</dbReference>
<sequence length="389" mass="40088">MTNPLPVAGMAERVAGVVRGAVARARLVGAVVLVSVDGAPVVRCSAGLADRDAGSEMRPDTPMRLASLTKPVVTALALALAEQGRLTLDDPVTRFLPDFRPPCADGSVPVITLRHLLTHTAGLSYGFAFPRNDNPYARAGVSDGIAQPGMALADNLARLASVPLLFAPGQGWAYSLALDVVGGVLERVGDAGLPDLVQRHIGAKLGWTRSGFSVPGTAGLAAAYADARPAPVAMGAHYVMPRILPDGGTSEIVFAPDRVRDAASYPSGGAGMVGTAEEFLRFLEALRTGGGPILSAASAALFSQNAIGDLPMGPLDQGMRFAVGAALVDDPARARSPLSRGAFTWGGVYGHQWIVDPDRATTIVMMSNTALAGMAGAYPDAVRDAVYGV</sequence>
<name>A0ABZ3D433_9PROT</name>
<dbReference type="InterPro" id="IPR050789">
    <property type="entry name" value="Diverse_Enzym_Activities"/>
</dbReference>
<dbReference type="Pfam" id="PF00144">
    <property type="entry name" value="Beta-lactamase"/>
    <property type="match status" value="1"/>
</dbReference>
<evidence type="ECO:0000313" key="3">
    <source>
        <dbReference type="Proteomes" id="UP001449795"/>
    </source>
</evidence>
<dbReference type="InterPro" id="IPR012338">
    <property type="entry name" value="Beta-lactam/transpept-like"/>
</dbReference>
<reference evidence="2 3" key="1">
    <citation type="submission" date="2024-04" db="EMBL/GenBank/DDBJ databases">
        <title>Complete genome sequence of Nguyenibacter vanlangesis HBCM-1154, a strain capable of nitrogen fixation, IAA production, and phosphorus solubilization isolated from sugarcane soil.</title>
        <authorList>
            <person name="MY HANH P."/>
        </authorList>
    </citation>
    <scope>NUCLEOTIDE SEQUENCE [LARGE SCALE GENOMIC DNA]</scope>
    <source>
        <strain evidence="2 3">HBCM 1154</strain>
    </source>
</reference>
<dbReference type="SUPFAM" id="SSF56601">
    <property type="entry name" value="beta-lactamase/transpeptidase-like"/>
    <property type="match status" value="1"/>
</dbReference>